<accession>A4BTD1</accession>
<comment type="caution">
    <text evidence="2">The sequence shown here is derived from an EMBL/GenBank/DDBJ whole genome shotgun (WGS) entry which is preliminary data.</text>
</comment>
<dbReference type="EMBL" id="AAOF01000013">
    <property type="protein sequence ID" value="EAR21033.1"/>
    <property type="molecule type" value="Genomic_DNA"/>
</dbReference>
<organism evidence="2 3">
    <name type="scientific">Nitrococcus mobilis Nb-231</name>
    <dbReference type="NCBI Taxonomy" id="314278"/>
    <lineage>
        <taxon>Bacteria</taxon>
        <taxon>Pseudomonadati</taxon>
        <taxon>Pseudomonadota</taxon>
        <taxon>Gammaproteobacteria</taxon>
        <taxon>Chromatiales</taxon>
        <taxon>Ectothiorhodospiraceae</taxon>
        <taxon>Nitrococcus</taxon>
    </lineage>
</organism>
<evidence type="ECO:0000313" key="3">
    <source>
        <dbReference type="Proteomes" id="UP000003374"/>
    </source>
</evidence>
<reference evidence="2 3" key="1">
    <citation type="submission" date="2006-02" db="EMBL/GenBank/DDBJ databases">
        <authorList>
            <person name="Waterbury J."/>
            <person name="Ferriera S."/>
            <person name="Johnson J."/>
            <person name="Kravitz S."/>
            <person name="Halpern A."/>
            <person name="Remington K."/>
            <person name="Beeson K."/>
            <person name="Tran B."/>
            <person name="Rogers Y.-H."/>
            <person name="Friedman R."/>
            <person name="Venter J.C."/>
        </authorList>
    </citation>
    <scope>NUCLEOTIDE SEQUENCE [LARGE SCALE GENOMIC DNA]</scope>
    <source>
        <strain evidence="2 3">Nb-231</strain>
    </source>
</reference>
<keyword evidence="2" id="KW-0560">Oxidoreductase</keyword>
<dbReference type="eggNOG" id="COG4575">
    <property type="taxonomic scope" value="Bacteria"/>
</dbReference>
<protein>
    <submittedName>
        <fullName evidence="2">3-ketoacyl-(Acyl-carrier-protein) reductase</fullName>
        <ecNumber evidence="2">1.1.1.100</ecNumber>
    </submittedName>
</protein>
<dbReference type="Proteomes" id="UP000003374">
    <property type="component" value="Unassembled WGS sequence"/>
</dbReference>
<dbReference type="AlphaFoldDB" id="A4BTD1"/>
<name>A4BTD1_9GAMM</name>
<gene>
    <name evidence="2" type="primary">fabG</name>
    <name evidence="2" type="ORF">NB231_07682</name>
</gene>
<dbReference type="HOGENOM" id="CLU_2194152_0_0_6"/>
<evidence type="ECO:0000313" key="2">
    <source>
        <dbReference type="EMBL" id="EAR21033.1"/>
    </source>
</evidence>
<feature type="coiled-coil region" evidence="1">
    <location>
        <begin position="4"/>
        <end position="31"/>
    </location>
</feature>
<dbReference type="GO" id="GO:0004316">
    <property type="term" value="F:3-oxoacyl-[acyl-carrier-protein] reductase (NADPH) activity"/>
    <property type="evidence" value="ECO:0007669"/>
    <property type="project" value="UniProtKB-EC"/>
</dbReference>
<keyword evidence="1" id="KW-0175">Coiled coil</keyword>
<dbReference type="STRING" id="314278.NB231_07682"/>
<proteinExistence type="predicted"/>
<keyword evidence="3" id="KW-1185">Reference proteome</keyword>
<dbReference type="EC" id="1.1.1.100" evidence="2"/>
<dbReference type="RefSeq" id="WP_005001113.1">
    <property type="nucleotide sequence ID" value="NZ_CH672427.1"/>
</dbReference>
<evidence type="ECO:0000256" key="1">
    <source>
        <dbReference type="SAM" id="Coils"/>
    </source>
</evidence>
<sequence length="108" mass="11979">MAATDDLRKELDKLKADLARLRADTSDVTRTLRELGSEKLDDVRGSADEEFQRGRRILRRGVEAGRERGRRALAEVEEDIGAHPYASVFAAVGAGFVLAKLLDIATRR</sequence>